<gene>
    <name evidence="2" type="ORF">AX660_19600</name>
</gene>
<keyword evidence="1" id="KW-0472">Membrane</keyword>
<organism evidence="2 3">
    <name type="scientific">Paraglaciecola hydrolytica</name>
    <dbReference type="NCBI Taxonomy" id="1799789"/>
    <lineage>
        <taxon>Bacteria</taxon>
        <taxon>Pseudomonadati</taxon>
        <taxon>Pseudomonadota</taxon>
        <taxon>Gammaproteobacteria</taxon>
        <taxon>Alteromonadales</taxon>
        <taxon>Alteromonadaceae</taxon>
        <taxon>Paraglaciecola</taxon>
    </lineage>
</organism>
<reference evidence="3" key="1">
    <citation type="submission" date="2016-02" db="EMBL/GenBank/DDBJ databases">
        <authorList>
            <person name="Schultz-Johansen M."/>
            <person name="Glaring M.A."/>
            <person name="Bech P.K."/>
            <person name="Stougaard P."/>
        </authorList>
    </citation>
    <scope>NUCLEOTIDE SEQUENCE [LARGE SCALE GENOMIC DNA]</scope>
    <source>
        <strain evidence="3">S66</strain>
    </source>
</reference>
<name>A0A148KN91_9ALTE</name>
<feature type="transmembrane region" description="Helical" evidence="1">
    <location>
        <begin position="213"/>
        <end position="232"/>
    </location>
</feature>
<keyword evidence="1" id="KW-1133">Transmembrane helix</keyword>
<dbReference type="Proteomes" id="UP000070299">
    <property type="component" value="Unassembled WGS sequence"/>
</dbReference>
<accession>A0A148KN91</accession>
<protein>
    <submittedName>
        <fullName evidence="2">SapC family protein</fullName>
    </submittedName>
</protein>
<proteinExistence type="predicted"/>
<keyword evidence="3" id="KW-1185">Reference proteome</keyword>
<dbReference type="EMBL" id="LSNE01000009">
    <property type="protein sequence ID" value="KXI27751.1"/>
    <property type="molecule type" value="Genomic_DNA"/>
</dbReference>
<dbReference type="RefSeq" id="WP_068379197.1">
    <property type="nucleotide sequence ID" value="NZ_LSNE01000009.1"/>
</dbReference>
<dbReference type="Pfam" id="PF07277">
    <property type="entry name" value="SapC"/>
    <property type="match status" value="1"/>
</dbReference>
<dbReference type="OrthoDB" id="8888710at2"/>
<dbReference type="STRING" id="1799789.AX660_19600"/>
<evidence type="ECO:0000313" key="2">
    <source>
        <dbReference type="EMBL" id="KXI27751.1"/>
    </source>
</evidence>
<dbReference type="InterPro" id="IPR010836">
    <property type="entry name" value="SapC"/>
</dbReference>
<evidence type="ECO:0000256" key="1">
    <source>
        <dbReference type="SAM" id="Phobius"/>
    </source>
</evidence>
<sequence>MPNHQLLDNVRHKDLRILTLHQPAFGENASYGHVYLSEFRYVQGEYPILFRKNTDTAQFEAIALFGLAAEENLFMEENGWNASYVPLTVQRRPFLIGFQQDNQAEPKPVVHVDMDSPRISKSTTEGEAVFLPQGGQTPYLQHINSVLGRIHSGHIENKTFIDTLLQHELIESVAIKMELHDGSKLEFNNLYTINEEKLNALPADTLFTLHQQGYVNLIYMMIASMATLSRLIDMKNKRVRGI</sequence>
<comment type="caution">
    <text evidence="2">The sequence shown here is derived from an EMBL/GenBank/DDBJ whole genome shotgun (WGS) entry which is preliminary data.</text>
</comment>
<keyword evidence="1" id="KW-0812">Transmembrane</keyword>
<evidence type="ECO:0000313" key="3">
    <source>
        <dbReference type="Proteomes" id="UP000070299"/>
    </source>
</evidence>
<dbReference type="AlphaFoldDB" id="A0A148KN91"/>